<evidence type="ECO:0000313" key="4">
    <source>
        <dbReference type="Proteomes" id="UP000654075"/>
    </source>
</evidence>
<evidence type="ECO:0000313" key="3">
    <source>
        <dbReference type="EMBL" id="CAE8584041.1"/>
    </source>
</evidence>
<feature type="compositionally biased region" description="Acidic residues" evidence="2">
    <location>
        <begin position="548"/>
        <end position="562"/>
    </location>
</feature>
<feature type="coiled-coil region" evidence="1">
    <location>
        <begin position="343"/>
        <end position="377"/>
    </location>
</feature>
<dbReference type="AlphaFoldDB" id="A0A813D6B4"/>
<feature type="region of interest" description="Disordered" evidence="2">
    <location>
        <begin position="535"/>
        <end position="594"/>
    </location>
</feature>
<dbReference type="OrthoDB" id="427098at2759"/>
<feature type="compositionally biased region" description="Low complexity" evidence="2">
    <location>
        <begin position="535"/>
        <end position="547"/>
    </location>
</feature>
<keyword evidence="1" id="KW-0175">Coiled coil</keyword>
<evidence type="ECO:0000256" key="2">
    <source>
        <dbReference type="SAM" id="MobiDB-lite"/>
    </source>
</evidence>
<evidence type="ECO:0000256" key="1">
    <source>
        <dbReference type="SAM" id="Coils"/>
    </source>
</evidence>
<organism evidence="3 4">
    <name type="scientific">Polarella glacialis</name>
    <name type="common">Dinoflagellate</name>
    <dbReference type="NCBI Taxonomy" id="89957"/>
    <lineage>
        <taxon>Eukaryota</taxon>
        <taxon>Sar</taxon>
        <taxon>Alveolata</taxon>
        <taxon>Dinophyceae</taxon>
        <taxon>Suessiales</taxon>
        <taxon>Suessiaceae</taxon>
        <taxon>Polarella</taxon>
    </lineage>
</organism>
<comment type="caution">
    <text evidence="3">The sequence shown here is derived from an EMBL/GenBank/DDBJ whole genome shotgun (WGS) entry which is preliminary data.</text>
</comment>
<dbReference type="EMBL" id="CAJNNV010000994">
    <property type="protein sequence ID" value="CAE8584041.1"/>
    <property type="molecule type" value="Genomic_DNA"/>
</dbReference>
<proteinExistence type="predicted"/>
<protein>
    <submittedName>
        <fullName evidence="3">Uncharacterized protein</fullName>
    </submittedName>
</protein>
<reference evidence="3" key="1">
    <citation type="submission" date="2021-02" db="EMBL/GenBank/DDBJ databases">
        <authorList>
            <person name="Dougan E. K."/>
            <person name="Rhodes N."/>
            <person name="Thang M."/>
            <person name="Chan C."/>
        </authorList>
    </citation>
    <scope>NUCLEOTIDE SEQUENCE</scope>
</reference>
<accession>A0A813D6B4</accession>
<name>A0A813D6B4_POLGL</name>
<gene>
    <name evidence="3" type="ORF">PGLA1383_LOCUS2985</name>
</gene>
<keyword evidence="4" id="KW-1185">Reference proteome</keyword>
<dbReference type="Proteomes" id="UP000654075">
    <property type="component" value="Unassembled WGS sequence"/>
</dbReference>
<sequence>MRNSGPDDGDVCNADLMTDSQEAILGTGVSLHSPYTTGPRPFSLSLSALAQPSSRALSAGRRPGQGALTASAAKATAESGAAAIVRGQMASLEDKLSSQILRVQQQGERLREAAFSRVDSKLSAMESLQPKYDRRLAELSGNVKGMSDEMQSQLRRMDQTDSRLWEWRHTFEEDLRSRLAEVEQTSQQIASSQRVIKSTTEDALKRLVQRMVRVEGIVEERFPSLEDTNQGLMHLHARLSELEEVKEKALVAADDAVARLQAASDGKADWVTDGAFADNRVEGRLAEMDAHVRDALQKLEIVLQDSHDLRVRVEVQEERGKSMRTVSETRDDQYRSLIDRLERDNLDGRLKVLQTRLQEVEQAKVHSSEQLQILQQKLDGQEQDASMRLSSPRFAYSGRLPEEESFDGASEASVPPGLGTQVRNCRSRLDQLDVRFSCMTEQLEAVLADQVLAPHISALVSQLKDVAPKVISQGADLKVLEGKVDALGDTSTRLGMDVSRALEPPQGFTSLLARTSRLEVEVERLVDEVEGAGRSLAGSRLSGGSMDVVEEAADEDEEEENEEKVPQEAGRFRPRTRFAALPETRPQRRASATE</sequence>